<dbReference type="PANTHER" id="PTHR12203:SF35">
    <property type="entry name" value="PROTEIN O-GLUCOSYLTRANSFERASE 1"/>
    <property type="match status" value="1"/>
</dbReference>
<feature type="domain" description="Glycosyl transferase CAP10" evidence="5">
    <location>
        <begin position="298"/>
        <end position="548"/>
    </location>
</feature>
<dbReference type="Pfam" id="PF05686">
    <property type="entry name" value="Glyco_transf_90"/>
    <property type="match status" value="1"/>
</dbReference>
<dbReference type="EMBL" id="JARKIF010000007">
    <property type="protein sequence ID" value="KAJ7634469.1"/>
    <property type="molecule type" value="Genomic_DNA"/>
</dbReference>
<keyword evidence="2 6" id="KW-0808">Transferase</keyword>
<feature type="transmembrane region" description="Helical" evidence="4">
    <location>
        <begin position="56"/>
        <end position="76"/>
    </location>
</feature>
<evidence type="ECO:0000313" key="7">
    <source>
        <dbReference type="Proteomes" id="UP001221142"/>
    </source>
</evidence>
<dbReference type="InterPro" id="IPR051091">
    <property type="entry name" value="O-Glucosyltr/Glycosyltrsf_90"/>
</dbReference>
<comment type="similarity">
    <text evidence="1">Belongs to the glycosyltransferase 90 family.</text>
</comment>
<reference evidence="6" key="1">
    <citation type="submission" date="2023-03" db="EMBL/GenBank/DDBJ databases">
        <title>Massive genome expansion in bonnet fungi (Mycena s.s.) driven by repeated elements and novel gene families across ecological guilds.</title>
        <authorList>
            <consortium name="Lawrence Berkeley National Laboratory"/>
            <person name="Harder C.B."/>
            <person name="Miyauchi S."/>
            <person name="Viragh M."/>
            <person name="Kuo A."/>
            <person name="Thoen E."/>
            <person name="Andreopoulos B."/>
            <person name="Lu D."/>
            <person name="Skrede I."/>
            <person name="Drula E."/>
            <person name="Henrissat B."/>
            <person name="Morin E."/>
            <person name="Kohler A."/>
            <person name="Barry K."/>
            <person name="LaButti K."/>
            <person name="Morin E."/>
            <person name="Salamov A."/>
            <person name="Lipzen A."/>
            <person name="Mereny Z."/>
            <person name="Hegedus B."/>
            <person name="Baldrian P."/>
            <person name="Stursova M."/>
            <person name="Weitz H."/>
            <person name="Taylor A."/>
            <person name="Grigoriev I.V."/>
            <person name="Nagy L.G."/>
            <person name="Martin F."/>
            <person name="Kauserud H."/>
        </authorList>
    </citation>
    <scope>NUCLEOTIDE SEQUENCE</scope>
    <source>
        <strain evidence="6">9284</strain>
    </source>
</reference>
<keyword evidence="7" id="KW-1185">Reference proteome</keyword>
<dbReference type="SMART" id="SM00672">
    <property type="entry name" value="CAP10"/>
    <property type="match status" value="1"/>
</dbReference>
<evidence type="ECO:0000313" key="6">
    <source>
        <dbReference type="EMBL" id="KAJ7634469.1"/>
    </source>
</evidence>
<organism evidence="6 7">
    <name type="scientific">Roridomyces roridus</name>
    <dbReference type="NCBI Taxonomy" id="1738132"/>
    <lineage>
        <taxon>Eukaryota</taxon>
        <taxon>Fungi</taxon>
        <taxon>Dikarya</taxon>
        <taxon>Basidiomycota</taxon>
        <taxon>Agaricomycotina</taxon>
        <taxon>Agaricomycetes</taxon>
        <taxon>Agaricomycetidae</taxon>
        <taxon>Agaricales</taxon>
        <taxon>Marasmiineae</taxon>
        <taxon>Mycenaceae</taxon>
        <taxon>Roridomyces</taxon>
    </lineage>
</organism>
<keyword evidence="4" id="KW-1133">Transmembrane helix</keyword>
<accession>A0AAD7BYK7</accession>
<protein>
    <submittedName>
        <fullName evidence="6">Glycosyl transferase family 90-domain-containing protein</fullName>
    </submittedName>
</protein>
<name>A0AAD7BYK7_9AGAR</name>
<comment type="caution">
    <text evidence="6">The sequence shown here is derived from an EMBL/GenBank/DDBJ whole genome shotgun (WGS) entry which is preliminary data.</text>
</comment>
<dbReference type="PANTHER" id="PTHR12203">
    <property type="entry name" value="KDEL LYS-ASP-GLU-LEU CONTAINING - RELATED"/>
    <property type="match status" value="1"/>
</dbReference>
<evidence type="ECO:0000256" key="3">
    <source>
        <dbReference type="SAM" id="MobiDB-lite"/>
    </source>
</evidence>
<evidence type="ECO:0000256" key="4">
    <source>
        <dbReference type="SAM" id="Phobius"/>
    </source>
</evidence>
<dbReference type="Proteomes" id="UP001221142">
    <property type="component" value="Unassembled WGS sequence"/>
</dbReference>
<evidence type="ECO:0000256" key="1">
    <source>
        <dbReference type="ARBA" id="ARBA00010118"/>
    </source>
</evidence>
<feature type="compositionally biased region" description="Polar residues" evidence="3">
    <location>
        <begin position="18"/>
        <end position="31"/>
    </location>
</feature>
<evidence type="ECO:0000259" key="5">
    <source>
        <dbReference type="SMART" id="SM00672"/>
    </source>
</evidence>
<proteinExistence type="inferred from homology"/>
<keyword evidence="4" id="KW-0472">Membrane</keyword>
<evidence type="ECO:0000256" key="2">
    <source>
        <dbReference type="ARBA" id="ARBA00022679"/>
    </source>
</evidence>
<sequence>MSTSKEWWALGQLGNRSYSPVPTDPDNSPLLSSAEREPDLTSHRAKKRTRCIRLRCLLPVLVVLVTLLAIILIAYLRSDHINDPESAPQASEVVGIDLDDPVVAARIHVDSLISRQSSTYSRAAAKYSLKTGRPPPPNYDKWFSFAKENFCLIDEYDQIARDFAPFYKLAQVDPLFFQKRIDIVANLSNNVREAGAIVVKDGQIHMPEGVDFRYWGGGPATFSSFAHLLPDMAFVLSGKDQPRVLFDYRVPGNATMERALKLTEEHPFSLDPRPTAEFFRGRPGCEIPRSPAGFTDTANDDSGFFISSSPGYFTLDLYPVLSVTKVSPCFADILFPSEYYYDKAAASPKFPFPNNIAWEDKKPQIYWRGTSTGGQIVGQNYRQFMRFRLVDVARAHPDLVDAQITRFADLLCFSEDGCDRDAIINEYNITGGMPQETSYKYKYLLDVDGMTYSGRYLGLLRTGSLVFKATVFEEYFNDWLRPYEHYIPVLPDLSDLVEKVEWARRNDEEARAIQEHGREMATRVMTDTQNDCYLFALLLEWAQLQEIARNASGTALD</sequence>
<gene>
    <name evidence="6" type="ORF">FB45DRAFT_908985</name>
</gene>
<dbReference type="InterPro" id="IPR006598">
    <property type="entry name" value="CAP10"/>
</dbReference>
<dbReference type="GO" id="GO:0016740">
    <property type="term" value="F:transferase activity"/>
    <property type="evidence" value="ECO:0007669"/>
    <property type="project" value="UniProtKB-KW"/>
</dbReference>
<keyword evidence="4" id="KW-0812">Transmembrane</keyword>
<feature type="region of interest" description="Disordered" evidence="3">
    <location>
        <begin position="18"/>
        <end position="42"/>
    </location>
</feature>
<dbReference type="AlphaFoldDB" id="A0AAD7BYK7"/>